<dbReference type="EMBL" id="BNAV01000002">
    <property type="protein sequence ID" value="GHF43765.1"/>
    <property type="molecule type" value="Genomic_DNA"/>
</dbReference>
<dbReference type="CDD" id="cd16917">
    <property type="entry name" value="HATPase_UhpB-NarQ-NarX-like"/>
    <property type="match status" value="1"/>
</dbReference>
<dbReference type="InterPro" id="IPR050482">
    <property type="entry name" value="Sensor_HK_TwoCompSys"/>
</dbReference>
<keyword evidence="4" id="KW-0808">Transferase</keyword>
<feature type="coiled-coil region" evidence="9">
    <location>
        <begin position="154"/>
        <end position="181"/>
    </location>
</feature>
<evidence type="ECO:0000256" key="1">
    <source>
        <dbReference type="ARBA" id="ARBA00000085"/>
    </source>
</evidence>
<feature type="domain" description="Histidine kinase/HSP90-like ATPase" evidence="11">
    <location>
        <begin position="291"/>
        <end position="378"/>
    </location>
</feature>
<gene>
    <name evidence="12" type="ORF">GCM10017566_15760</name>
</gene>
<dbReference type="PANTHER" id="PTHR24421">
    <property type="entry name" value="NITRATE/NITRITE SENSOR PROTEIN NARX-RELATED"/>
    <property type="match status" value="1"/>
</dbReference>
<dbReference type="Gene3D" id="1.20.5.1930">
    <property type="match status" value="1"/>
</dbReference>
<evidence type="ECO:0000256" key="6">
    <source>
        <dbReference type="ARBA" id="ARBA00022777"/>
    </source>
</evidence>
<keyword evidence="3" id="KW-0597">Phosphoprotein</keyword>
<accession>A0A8H9IS08</accession>
<evidence type="ECO:0000256" key="5">
    <source>
        <dbReference type="ARBA" id="ARBA00022741"/>
    </source>
</evidence>
<evidence type="ECO:0000256" key="3">
    <source>
        <dbReference type="ARBA" id="ARBA00022553"/>
    </source>
</evidence>
<evidence type="ECO:0000256" key="4">
    <source>
        <dbReference type="ARBA" id="ARBA00022679"/>
    </source>
</evidence>
<keyword evidence="6 12" id="KW-0418">Kinase</keyword>
<evidence type="ECO:0000256" key="8">
    <source>
        <dbReference type="ARBA" id="ARBA00023012"/>
    </source>
</evidence>
<dbReference type="Proteomes" id="UP000658656">
    <property type="component" value="Unassembled WGS sequence"/>
</dbReference>
<feature type="transmembrane region" description="Helical" evidence="10">
    <location>
        <begin position="101"/>
        <end position="121"/>
    </location>
</feature>
<keyword evidence="10" id="KW-0472">Membrane</keyword>
<keyword evidence="8" id="KW-0902">Two-component regulatory system</keyword>
<dbReference type="InterPro" id="IPR011712">
    <property type="entry name" value="Sig_transdc_His_kin_sub3_dim/P"/>
</dbReference>
<reference evidence="12" key="2">
    <citation type="submission" date="2020-09" db="EMBL/GenBank/DDBJ databases">
        <authorList>
            <person name="Sun Q."/>
            <person name="Zhou Y."/>
        </authorList>
    </citation>
    <scope>NUCLEOTIDE SEQUENCE</scope>
    <source>
        <strain evidence="12">CGMCC 4.7679</strain>
    </source>
</reference>
<keyword evidence="10" id="KW-1133">Transmembrane helix</keyword>
<feature type="transmembrane region" description="Helical" evidence="10">
    <location>
        <begin position="65"/>
        <end position="89"/>
    </location>
</feature>
<evidence type="ECO:0000256" key="2">
    <source>
        <dbReference type="ARBA" id="ARBA00012438"/>
    </source>
</evidence>
<dbReference type="PIRSF" id="PIRSF037434">
    <property type="entry name" value="STHK_ChrS"/>
    <property type="match status" value="1"/>
</dbReference>
<dbReference type="InterPro" id="IPR017205">
    <property type="entry name" value="Sig_transdc_His_kinase_ChrS"/>
</dbReference>
<feature type="transmembrane region" description="Helical" evidence="10">
    <location>
        <begin position="133"/>
        <end position="151"/>
    </location>
</feature>
<evidence type="ECO:0000313" key="13">
    <source>
        <dbReference type="Proteomes" id="UP000658656"/>
    </source>
</evidence>
<dbReference type="GO" id="GO:0046983">
    <property type="term" value="F:protein dimerization activity"/>
    <property type="evidence" value="ECO:0007669"/>
    <property type="project" value="InterPro"/>
</dbReference>
<evidence type="ECO:0000256" key="9">
    <source>
        <dbReference type="SAM" id="Coils"/>
    </source>
</evidence>
<evidence type="ECO:0000256" key="10">
    <source>
        <dbReference type="SAM" id="Phobius"/>
    </source>
</evidence>
<name>A0A8H9IS08_9PSEU</name>
<protein>
    <recommendedName>
        <fullName evidence="2">histidine kinase</fullName>
        <ecNumber evidence="2">2.7.13.3</ecNumber>
    </recommendedName>
</protein>
<evidence type="ECO:0000256" key="7">
    <source>
        <dbReference type="ARBA" id="ARBA00022840"/>
    </source>
</evidence>
<dbReference type="AlphaFoldDB" id="A0A8H9IS08"/>
<keyword evidence="5" id="KW-0547">Nucleotide-binding</keyword>
<dbReference type="InterPro" id="IPR036890">
    <property type="entry name" value="HATPase_C_sf"/>
</dbReference>
<keyword evidence="7" id="KW-0067">ATP-binding</keyword>
<feature type="transmembrane region" description="Helical" evidence="10">
    <location>
        <begin position="9"/>
        <end position="29"/>
    </location>
</feature>
<dbReference type="EC" id="2.7.13.3" evidence="2"/>
<evidence type="ECO:0000313" key="12">
    <source>
        <dbReference type="EMBL" id="GHF43765.1"/>
    </source>
</evidence>
<feature type="transmembrane region" description="Helical" evidence="10">
    <location>
        <begin position="35"/>
        <end position="53"/>
    </location>
</feature>
<dbReference type="Gene3D" id="3.30.565.10">
    <property type="entry name" value="Histidine kinase-like ATPase, C-terminal domain"/>
    <property type="match status" value="1"/>
</dbReference>
<dbReference type="InterPro" id="IPR003594">
    <property type="entry name" value="HATPase_dom"/>
</dbReference>
<keyword evidence="10" id="KW-0812">Transmembrane</keyword>
<reference evidence="12" key="1">
    <citation type="journal article" date="2014" name="Int. J. Syst. Evol. Microbiol.">
        <title>Complete genome sequence of Corynebacterium casei LMG S-19264T (=DSM 44701T), isolated from a smear-ripened cheese.</title>
        <authorList>
            <consortium name="US DOE Joint Genome Institute (JGI-PGF)"/>
            <person name="Walter F."/>
            <person name="Albersmeier A."/>
            <person name="Kalinowski J."/>
            <person name="Ruckert C."/>
        </authorList>
    </citation>
    <scope>NUCLEOTIDE SEQUENCE</scope>
    <source>
        <strain evidence="12">CGMCC 4.7679</strain>
    </source>
</reference>
<dbReference type="Pfam" id="PF02518">
    <property type="entry name" value="HATPase_c"/>
    <property type="match status" value="1"/>
</dbReference>
<dbReference type="GO" id="GO:0005524">
    <property type="term" value="F:ATP binding"/>
    <property type="evidence" value="ECO:0007669"/>
    <property type="project" value="UniProtKB-KW"/>
</dbReference>
<dbReference type="PANTHER" id="PTHR24421:SF10">
    <property type="entry name" value="NITRATE_NITRITE SENSOR PROTEIN NARQ"/>
    <property type="match status" value="1"/>
</dbReference>
<sequence>MNAWQRYHWLWHVLFVTDYVATVGLLSVVHASPTQWLVSFSALTAIGALYVVLGRKDPEGWQAGVFGALVLVLAVVAILSNAAAGLALFSVCPMLFMATPLPVAVLMSVPAIMAPVLSVLVDQGADSPVLNSLLPMCVMFVVFGVCIGQWFTRVVRQSEERADLIEQLEASRAEVSRLSHEAGTSAERERLAREIHDTLAQGFTSIVTLLQAVESEWDDAAAVRRHVALAGRTARENLTEARAMVAALTPAALGAGTLEDAVRRQADRFAEETGVEVVCEVPGPLPALRTATEVVLLRAAQESLTNVRKHAEARHVSLELVAAEGKARLTVRDDGRGFEPGSADGFGLAGMRARAEQVGGCLSVRSGQGTTVVVEVPA</sequence>
<dbReference type="GO" id="GO:0000155">
    <property type="term" value="F:phosphorelay sensor kinase activity"/>
    <property type="evidence" value="ECO:0007669"/>
    <property type="project" value="InterPro"/>
</dbReference>
<dbReference type="Pfam" id="PF07730">
    <property type="entry name" value="HisKA_3"/>
    <property type="match status" value="1"/>
</dbReference>
<keyword evidence="9" id="KW-0175">Coiled coil</keyword>
<keyword evidence="13" id="KW-1185">Reference proteome</keyword>
<dbReference type="SMART" id="SM00387">
    <property type="entry name" value="HATPase_c"/>
    <property type="match status" value="1"/>
</dbReference>
<dbReference type="SUPFAM" id="SSF55874">
    <property type="entry name" value="ATPase domain of HSP90 chaperone/DNA topoisomerase II/histidine kinase"/>
    <property type="match status" value="1"/>
</dbReference>
<proteinExistence type="predicted"/>
<evidence type="ECO:0000259" key="11">
    <source>
        <dbReference type="SMART" id="SM00387"/>
    </source>
</evidence>
<comment type="caution">
    <text evidence="12">The sequence shown here is derived from an EMBL/GenBank/DDBJ whole genome shotgun (WGS) entry which is preliminary data.</text>
</comment>
<comment type="catalytic activity">
    <reaction evidence="1">
        <text>ATP + protein L-histidine = ADP + protein N-phospho-L-histidine.</text>
        <dbReference type="EC" id="2.7.13.3"/>
    </reaction>
</comment>
<dbReference type="GO" id="GO:0016020">
    <property type="term" value="C:membrane"/>
    <property type="evidence" value="ECO:0007669"/>
    <property type="project" value="InterPro"/>
</dbReference>
<organism evidence="12 13">
    <name type="scientific">Amycolatopsis bartoniae</name>
    <dbReference type="NCBI Taxonomy" id="941986"/>
    <lineage>
        <taxon>Bacteria</taxon>
        <taxon>Bacillati</taxon>
        <taxon>Actinomycetota</taxon>
        <taxon>Actinomycetes</taxon>
        <taxon>Pseudonocardiales</taxon>
        <taxon>Pseudonocardiaceae</taxon>
        <taxon>Amycolatopsis</taxon>
    </lineage>
</organism>